<protein>
    <submittedName>
        <fullName evidence="1">Uncharacterized protein</fullName>
    </submittedName>
</protein>
<proteinExistence type="predicted"/>
<comment type="caution">
    <text evidence="1">The sequence shown here is derived from an EMBL/GenBank/DDBJ whole genome shotgun (WGS) entry which is preliminary data.</text>
</comment>
<keyword evidence="2" id="KW-1185">Reference proteome</keyword>
<dbReference type="EMBL" id="MU117962">
    <property type="protein sequence ID" value="KAF9653996.1"/>
    <property type="molecule type" value="Genomic_DNA"/>
</dbReference>
<accession>A0ACB6ZX13</accession>
<evidence type="ECO:0000313" key="2">
    <source>
        <dbReference type="Proteomes" id="UP000886501"/>
    </source>
</evidence>
<sequence>MFRSYTRFWDGNRLRKTTGFCMPNFLLEFCFLHAVQIFRSNSNSMVVTTRNVIEMIRRDSVISKLSTYPLAPPVNISDDAMRAAWHQWIRYEMTKRTLWLFVDEMILPLPCDDILWETTEPVTWFMLFSNSWNVDGADHLGVFLFDALERLEREPLREVDFSSRGAMIVVIKDRHSGRYEEMDTTGFGRKHSC</sequence>
<evidence type="ECO:0000313" key="1">
    <source>
        <dbReference type="EMBL" id="KAF9653996.1"/>
    </source>
</evidence>
<reference evidence="1" key="1">
    <citation type="submission" date="2019-10" db="EMBL/GenBank/DDBJ databases">
        <authorList>
            <consortium name="DOE Joint Genome Institute"/>
            <person name="Kuo A."/>
            <person name="Miyauchi S."/>
            <person name="Kiss E."/>
            <person name="Drula E."/>
            <person name="Kohler A."/>
            <person name="Sanchez-Garcia M."/>
            <person name="Andreopoulos B."/>
            <person name="Barry K.W."/>
            <person name="Bonito G."/>
            <person name="Buee M."/>
            <person name="Carver A."/>
            <person name="Chen C."/>
            <person name="Cichocki N."/>
            <person name="Clum A."/>
            <person name="Culley D."/>
            <person name="Crous P.W."/>
            <person name="Fauchery L."/>
            <person name="Girlanda M."/>
            <person name="Hayes R."/>
            <person name="Keri Z."/>
            <person name="Labutti K."/>
            <person name="Lipzen A."/>
            <person name="Lombard V."/>
            <person name="Magnuson J."/>
            <person name="Maillard F."/>
            <person name="Morin E."/>
            <person name="Murat C."/>
            <person name="Nolan M."/>
            <person name="Ohm R."/>
            <person name="Pangilinan J."/>
            <person name="Pereira M."/>
            <person name="Perotto S."/>
            <person name="Peter M."/>
            <person name="Riley R."/>
            <person name="Sitrit Y."/>
            <person name="Stielow B."/>
            <person name="Szollosi G."/>
            <person name="Zifcakova L."/>
            <person name="Stursova M."/>
            <person name="Spatafora J.W."/>
            <person name="Tedersoo L."/>
            <person name="Vaario L.-M."/>
            <person name="Yamada A."/>
            <person name="Yan M."/>
            <person name="Wang P."/>
            <person name="Xu J."/>
            <person name="Bruns T."/>
            <person name="Baldrian P."/>
            <person name="Vilgalys R."/>
            <person name="Henrissat B."/>
            <person name="Grigoriev I.V."/>
            <person name="Hibbett D."/>
            <person name="Nagy L.G."/>
            <person name="Martin F.M."/>
        </authorList>
    </citation>
    <scope>NUCLEOTIDE SEQUENCE</scope>
    <source>
        <strain evidence="1">P2</strain>
    </source>
</reference>
<reference evidence="1" key="2">
    <citation type="journal article" date="2020" name="Nat. Commun.">
        <title>Large-scale genome sequencing of mycorrhizal fungi provides insights into the early evolution of symbiotic traits.</title>
        <authorList>
            <person name="Miyauchi S."/>
            <person name="Kiss E."/>
            <person name="Kuo A."/>
            <person name="Drula E."/>
            <person name="Kohler A."/>
            <person name="Sanchez-Garcia M."/>
            <person name="Morin E."/>
            <person name="Andreopoulos B."/>
            <person name="Barry K.W."/>
            <person name="Bonito G."/>
            <person name="Buee M."/>
            <person name="Carver A."/>
            <person name="Chen C."/>
            <person name="Cichocki N."/>
            <person name="Clum A."/>
            <person name="Culley D."/>
            <person name="Crous P.W."/>
            <person name="Fauchery L."/>
            <person name="Girlanda M."/>
            <person name="Hayes R.D."/>
            <person name="Keri Z."/>
            <person name="LaButti K."/>
            <person name="Lipzen A."/>
            <person name="Lombard V."/>
            <person name="Magnuson J."/>
            <person name="Maillard F."/>
            <person name="Murat C."/>
            <person name="Nolan M."/>
            <person name="Ohm R.A."/>
            <person name="Pangilinan J."/>
            <person name="Pereira M.F."/>
            <person name="Perotto S."/>
            <person name="Peter M."/>
            <person name="Pfister S."/>
            <person name="Riley R."/>
            <person name="Sitrit Y."/>
            <person name="Stielow J.B."/>
            <person name="Szollosi G."/>
            <person name="Zifcakova L."/>
            <person name="Stursova M."/>
            <person name="Spatafora J.W."/>
            <person name="Tedersoo L."/>
            <person name="Vaario L.M."/>
            <person name="Yamada A."/>
            <person name="Yan M."/>
            <person name="Wang P."/>
            <person name="Xu J."/>
            <person name="Bruns T."/>
            <person name="Baldrian P."/>
            <person name="Vilgalys R."/>
            <person name="Dunand C."/>
            <person name="Henrissat B."/>
            <person name="Grigoriev I.V."/>
            <person name="Hibbett D."/>
            <person name="Nagy L.G."/>
            <person name="Martin F.M."/>
        </authorList>
    </citation>
    <scope>NUCLEOTIDE SEQUENCE</scope>
    <source>
        <strain evidence="1">P2</strain>
    </source>
</reference>
<name>A0ACB6ZX13_THEGA</name>
<organism evidence="1 2">
    <name type="scientific">Thelephora ganbajun</name>
    <name type="common">Ganba fungus</name>
    <dbReference type="NCBI Taxonomy" id="370292"/>
    <lineage>
        <taxon>Eukaryota</taxon>
        <taxon>Fungi</taxon>
        <taxon>Dikarya</taxon>
        <taxon>Basidiomycota</taxon>
        <taxon>Agaricomycotina</taxon>
        <taxon>Agaricomycetes</taxon>
        <taxon>Thelephorales</taxon>
        <taxon>Thelephoraceae</taxon>
        <taxon>Thelephora</taxon>
    </lineage>
</organism>
<gene>
    <name evidence="1" type="ORF">BDM02DRAFT_1131292</name>
</gene>
<dbReference type="Proteomes" id="UP000886501">
    <property type="component" value="Unassembled WGS sequence"/>
</dbReference>